<accession>A0A3N4UGG2</accession>
<organism evidence="1 2">
    <name type="scientific">Pacificibacter maritimus</name>
    <dbReference type="NCBI Taxonomy" id="762213"/>
    <lineage>
        <taxon>Bacteria</taxon>
        <taxon>Pseudomonadati</taxon>
        <taxon>Pseudomonadota</taxon>
        <taxon>Alphaproteobacteria</taxon>
        <taxon>Rhodobacterales</taxon>
        <taxon>Roseobacteraceae</taxon>
        <taxon>Pacificibacter</taxon>
    </lineage>
</organism>
<dbReference type="EMBL" id="RKQK01000003">
    <property type="protein sequence ID" value="RPE66331.1"/>
    <property type="molecule type" value="Genomic_DNA"/>
</dbReference>
<dbReference type="OrthoDB" id="7822309at2"/>
<keyword evidence="2" id="KW-1185">Reference proteome</keyword>
<proteinExistence type="predicted"/>
<protein>
    <submittedName>
        <fullName evidence="1">Uncharacterized protein</fullName>
    </submittedName>
</protein>
<gene>
    <name evidence="1" type="ORF">EDD53_2033</name>
</gene>
<dbReference type="RefSeq" id="WP_123793091.1">
    <property type="nucleotide sequence ID" value="NZ_RKQK01000003.1"/>
</dbReference>
<evidence type="ECO:0000313" key="2">
    <source>
        <dbReference type="Proteomes" id="UP000269689"/>
    </source>
</evidence>
<name>A0A3N4UGG2_9RHOB</name>
<comment type="caution">
    <text evidence="1">The sequence shown here is derived from an EMBL/GenBank/DDBJ whole genome shotgun (WGS) entry which is preliminary data.</text>
</comment>
<dbReference type="AlphaFoldDB" id="A0A3N4UGG2"/>
<reference evidence="1 2" key="1">
    <citation type="submission" date="2018-11" db="EMBL/GenBank/DDBJ databases">
        <title>Genomic Encyclopedia of Type Strains, Phase IV (KMG-IV): sequencing the most valuable type-strain genomes for metagenomic binning, comparative biology and taxonomic classification.</title>
        <authorList>
            <person name="Goeker M."/>
        </authorList>
    </citation>
    <scope>NUCLEOTIDE SEQUENCE [LARGE SCALE GENOMIC DNA]</scope>
    <source>
        <strain evidence="1 2">DSM 104731</strain>
    </source>
</reference>
<evidence type="ECO:0000313" key="1">
    <source>
        <dbReference type="EMBL" id="RPE66331.1"/>
    </source>
</evidence>
<sequence>MTALKEFDRLEATALWRPEGETQRIEVVMSMGEATLIISDLNDKTLSHWSLPAVERINSATESIAIFAPSPDTDERLETDDETMIAAITRIQRAIERGTPRSGRLRSLFVASAIAGAVALSVFWLPDALVRQAVSIVPEVTRAQIGTKLLGQVKRLAGQECTSVHGAQALHALKSQLMRPSAGGVVVFRSGVQLAQHLPGGYILLNRSVIEDYEDPDVVAGFILAEQQRIAQADPLEDLLRSAGLMASLKLLTSGSIPDKTLETYAEDLLRLDMAPVDINQLAERFTQAKVRPQPYAYAIDITGISTLPLIEAGDLNSETTDTVLEDGEWVALQDICSS</sequence>
<dbReference type="Proteomes" id="UP000269689">
    <property type="component" value="Unassembled WGS sequence"/>
</dbReference>